<evidence type="ECO:0000256" key="4">
    <source>
        <dbReference type="ARBA" id="ARBA00022741"/>
    </source>
</evidence>
<evidence type="ECO:0000256" key="2">
    <source>
        <dbReference type="ARBA" id="ARBA00004604"/>
    </source>
</evidence>
<reference evidence="18 19" key="1">
    <citation type="submission" date="2009-03" db="EMBL/GenBank/DDBJ databases">
        <authorList>
            <person name="Warren W."/>
            <person name="Ye L."/>
            <person name="Minx P."/>
            <person name="Worley K."/>
            <person name="Gibbs R."/>
            <person name="Wilson R.K."/>
        </authorList>
    </citation>
    <scope>NUCLEOTIDE SEQUENCE [LARGE SCALE GENOMIC DNA]</scope>
</reference>
<dbReference type="AlphaFoldDB" id="A0A8I4A5J4"/>
<evidence type="ECO:0000256" key="7">
    <source>
        <dbReference type="ARBA" id="ARBA00023242"/>
    </source>
</evidence>
<dbReference type="PANTHER" id="PTHR11505">
    <property type="entry name" value="L1 TRANSPOSABLE ELEMENT-RELATED"/>
    <property type="match status" value="1"/>
</dbReference>
<evidence type="ECO:0000259" key="16">
    <source>
        <dbReference type="Pfam" id="PF17489"/>
    </source>
</evidence>
<dbReference type="FunFam" id="1.20.5.390:FF:000005">
    <property type="entry name" value="LINE-1 retrotransposable element ORF1 protein"/>
    <property type="match status" value="1"/>
</dbReference>
<evidence type="ECO:0000256" key="1">
    <source>
        <dbReference type="ARBA" id="ARBA00004210"/>
    </source>
</evidence>
<feature type="compositionally biased region" description="Polar residues" evidence="14">
    <location>
        <begin position="28"/>
        <end position="52"/>
    </location>
</feature>
<dbReference type="GO" id="GO:0010494">
    <property type="term" value="C:cytoplasmic stress granule"/>
    <property type="evidence" value="ECO:0007669"/>
    <property type="project" value="UniProtKB-SubCell"/>
</dbReference>
<protein>
    <recommendedName>
        <fullName evidence="10">LINE-1 retrotransposable element ORF1 protein</fullName>
    </recommendedName>
    <alternativeName>
        <fullName evidence="11">LINE retrotransposable element 1</fullName>
    </alternativeName>
    <alternativeName>
        <fullName evidence="12">LINE1 retrotransposable element 1</fullName>
    </alternativeName>
</protein>
<organism evidence="18 19">
    <name type="scientific">Callithrix jacchus</name>
    <name type="common">White-tufted-ear marmoset</name>
    <name type="synonym">Simia Jacchus</name>
    <dbReference type="NCBI Taxonomy" id="9483"/>
    <lineage>
        <taxon>Eukaryota</taxon>
        <taxon>Metazoa</taxon>
        <taxon>Chordata</taxon>
        <taxon>Craniata</taxon>
        <taxon>Vertebrata</taxon>
        <taxon>Euteleostomi</taxon>
        <taxon>Mammalia</taxon>
        <taxon>Eutheria</taxon>
        <taxon>Euarchontoglires</taxon>
        <taxon>Primates</taxon>
        <taxon>Haplorrhini</taxon>
        <taxon>Platyrrhini</taxon>
        <taxon>Cebidae</taxon>
        <taxon>Callitrichinae</taxon>
        <taxon>Callithrix</taxon>
        <taxon>Callithrix</taxon>
    </lineage>
</organism>
<keyword evidence="5" id="KW-0832">Ubl conjugation</keyword>
<dbReference type="Pfam" id="PF02994">
    <property type="entry name" value="Transposase_22"/>
    <property type="match status" value="1"/>
</dbReference>
<dbReference type="Pfam" id="PF17490">
    <property type="entry name" value="Tnp_22_dsRBD"/>
    <property type="match status" value="1"/>
</dbReference>
<dbReference type="GO" id="GO:0005730">
    <property type="term" value="C:nucleolus"/>
    <property type="evidence" value="ECO:0007669"/>
    <property type="project" value="UniProtKB-SubCell"/>
</dbReference>
<dbReference type="GO" id="GO:0000166">
    <property type="term" value="F:nucleotide binding"/>
    <property type="evidence" value="ECO:0007669"/>
    <property type="project" value="UniProtKB-KW"/>
</dbReference>
<sequence length="361" mass="43210">MKSQQLRRQPADKSTKMGRNQRKKEENTQNQNTSPPRKDQNSSPAREQSWTENDCDEMTELDFRRWIMRNFCELKDHVLNQCKETKNLEKRFEKRFEEMITRMDTLERNMNELKELKNTIRELREANTSFNSRIDQAEERISEVEDQLNEIKRETKIREKSAKRNEQSLQEMWDDVKRPNLRLIGVPEGDEENESKLENTLQDIIQENFLHLARQANTQLQEIQRTPQRYSARRATPRHIIVRFNRVEIKERILRAAREKGRVTHKGKPIRLTADLSAETLQARREWGPIFNILKEKNFQPRISYPANLSFRSEGRIKSFANKQVLRDFVTTRPALQELLKEALHIERINQYQPFQNHTEC</sequence>
<evidence type="ECO:0000256" key="11">
    <source>
        <dbReference type="ARBA" id="ARBA00076441"/>
    </source>
</evidence>
<dbReference type="GeneTree" id="ENSGT01150000286955"/>
<dbReference type="OMA" id="ISFECAY"/>
<evidence type="ECO:0000256" key="5">
    <source>
        <dbReference type="ARBA" id="ARBA00022843"/>
    </source>
</evidence>
<dbReference type="FunFam" id="3.30.250.20:FF:000005">
    <property type="entry name" value="LINE-1 retrotransposable element ORF1 protein"/>
    <property type="match status" value="1"/>
</dbReference>
<keyword evidence="4" id="KW-0547">Nucleotide-binding</keyword>
<dbReference type="Gene3D" id="1.20.5.390">
    <property type="entry name" value="L1 transposable element, trimerization domain"/>
    <property type="match status" value="1"/>
</dbReference>
<dbReference type="Gene3D" id="3.30.250.20">
    <property type="entry name" value="L1 transposable element, C-terminal domain"/>
    <property type="match status" value="1"/>
</dbReference>
<evidence type="ECO:0000259" key="15">
    <source>
        <dbReference type="Pfam" id="PF02994"/>
    </source>
</evidence>
<dbReference type="InterPro" id="IPR042566">
    <property type="entry name" value="L1_C"/>
</dbReference>
<dbReference type="InterPro" id="IPR004244">
    <property type="entry name" value="Transposase_22"/>
</dbReference>
<feature type="domain" description="L1 transposable element trimerization" evidence="16">
    <location>
        <begin position="133"/>
        <end position="174"/>
    </location>
</feature>
<reference evidence="18" key="3">
    <citation type="submission" date="2025-09" db="UniProtKB">
        <authorList>
            <consortium name="Ensembl"/>
        </authorList>
    </citation>
    <scope>IDENTIFICATION</scope>
</reference>
<dbReference type="Pfam" id="PF17489">
    <property type="entry name" value="Tnp_22_trimer"/>
    <property type="match status" value="1"/>
</dbReference>
<accession>A0A8I4A5J4</accession>
<dbReference type="InterPro" id="IPR035300">
    <property type="entry name" value="L1_dsRBD"/>
</dbReference>
<evidence type="ECO:0000256" key="14">
    <source>
        <dbReference type="SAM" id="MobiDB-lite"/>
    </source>
</evidence>
<feature type="domain" description="L1 transposable element RRM" evidence="15">
    <location>
        <begin position="178"/>
        <end position="275"/>
    </location>
</feature>
<keyword evidence="3" id="KW-0963">Cytoplasm</keyword>
<keyword evidence="6 13" id="KW-0175">Coiled coil</keyword>
<evidence type="ECO:0000256" key="6">
    <source>
        <dbReference type="ARBA" id="ARBA00023054"/>
    </source>
</evidence>
<evidence type="ECO:0000256" key="10">
    <source>
        <dbReference type="ARBA" id="ARBA00067412"/>
    </source>
</evidence>
<feature type="domain" description="L1 transposable element dsRBD-like" evidence="17">
    <location>
        <begin position="278"/>
        <end position="342"/>
    </location>
</feature>
<evidence type="ECO:0000259" key="17">
    <source>
        <dbReference type="Pfam" id="PF17490"/>
    </source>
</evidence>
<evidence type="ECO:0000256" key="3">
    <source>
        <dbReference type="ARBA" id="ARBA00022490"/>
    </source>
</evidence>
<comment type="function">
    <text evidence="8">Nucleic acid-binding protein which is essential for retrotransposition of LINE-1 elements in the genome. Functions as a nucleic acid chaperone binding its own transcript and therefore preferentially mobilizing the transcript from which they are encoded.</text>
</comment>
<dbReference type="GO" id="GO:0032197">
    <property type="term" value="P:retrotransposition"/>
    <property type="evidence" value="ECO:0007669"/>
    <property type="project" value="UniProtKB-ARBA"/>
</dbReference>
<dbReference type="InterPro" id="IPR035301">
    <property type="entry name" value="L1_trimer"/>
</dbReference>
<feature type="coiled-coil region" evidence="13">
    <location>
        <begin position="89"/>
        <end position="154"/>
    </location>
</feature>
<evidence type="ECO:0000256" key="12">
    <source>
        <dbReference type="ARBA" id="ARBA00078321"/>
    </source>
</evidence>
<dbReference type="Ensembl" id="ENSCJAT00000146416.1">
    <property type="protein sequence ID" value="ENSCJAP00000091600.1"/>
    <property type="gene ID" value="ENSCJAG00000081817.1"/>
</dbReference>
<dbReference type="Proteomes" id="UP000008225">
    <property type="component" value="Chromosome 17"/>
</dbReference>
<comment type="subcellular location">
    <subcellularLocation>
        <location evidence="1">Cytoplasm</location>
        <location evidence="1">Stress granule</location>
    </subcellularLocation>
    <subcellularLocation>
        <location evidence="2">Nucleus</location>
        <location evidence="2">Nucleolus</location>
    </subcellularLocation>
</comment>
<proteinExistence type="inferred from homology"/>
<evidence type="ECO:0000256" key="8">
    <source>
        <dbReference type="ARBA" id="ARBA00060281"/>
    </source>
</evidence>
<dbReference type="Gene3D" id="3.30.70.1820">
    <property type="entry name" value="L1 transposable element, RRM domain"/>
    <property type="match status" value="1"/>
</dbReference>
<keyword evidence="19" id="KW-1185">Reference proteome</keyword>
<dbReference type="FunFam" id="3.30.70.1820:FF:000002">
    <property type="entry name" value="LINE-1 retrotransposable element ORF1 protein"/>
    <property type="match status" value="1"/>
</dbReference>
<reference evidence="18" key="2">
    <citation type="submission" date="2025-08" db="UniProtKB">
        <authorList>
            <consortium name="Ensembl"/>
        </authorList>
    </citation>
    <scope>IDENTIFICATION</scope>
</reference>
<evidence type="ECO:0000313" key="18">
    <source>
        <dbReference type="Ensembl" id="ENSCJAP00000091600.1"/>
    </source>
</evidence>
<evidence type="ECO:0000256" key="13">
    <source>
        <dbReference type="SAM" id="Coils"/>
    </source>
</evidence>
<keyword evidence="7" id="KW-0539">Nucleus</keyword>
<evidence type="ECO:0000256" key="9">
    <source>
        <dbReference type="ARBA" id="ARBA00061640"/>
    </source>
</evidence>
<comment type="similarity">
    <text evidence="9">Belongs to the transposase 22 family.</text>
</comment>
<name>A0A8I4A5J4_CALJA</name>
<feature type="region of interest" description="Disordered" evidence="14">
    <location>
        <begin position="1"/>
        <end position="53"/>
    </location>
</feature>
<evidence type="ECO:0000313" key="19">
    <source>
        <dbReference type="Proteomes" id="UP000008225"/>
    </source>
</evidence>
<dbReference type="InterPro" id="IPR043636">
    <property type="entry name" value="L1_RRM_dom"/>
</dbReference>